<dbReference type="CDD" id="cd00090">
    <property type="entry name" value="HTH_ARSR"/>
    <property type="match status" value="1"/>
</dbReference>
<dbReference type="InterPro" id="IPR000485">
    <property type="entry name" value="AsnC-type_HTH_dom"/>
</dbReference>
<dbReference type="HOGENOM" id="CLU_091233_0_2_4"/>
<dbReference type="PROSITE" id="PS00519">
    <property type="entry name" value="HTH_ASNC_1"/>
    <property type="match status" value="1"/>
</dbReference>
<evidence type="ECO:0000259" key="4">
    <source>
        <dbReference type="PROSITE" id="PS50956"/>
    </source>
</evidence>
<dbReference type="Pfam" id="PF01037">
    <property type="entry name" value="AsnC_trans_reg"/>
    <property type="match status" value="1"/>
</dbReference>
<gene>
    <name evidence="5" type="ordered locus">BMA10229_A0691</name>
</gene>
<dbReference type="InterPro" id="IPR019887">
    <property type="entry name" value="Tscrpt_reg_AsnC/Lrp_C"/>
</dbReference>
<dbReference type="GO" id="GO:0005829">
    <property type="term" value="C:cytosol"/>
    <property type="evidence" value="ECO:0007669"/>
    <property type="project" value="TreeGrafter"/>
</dbReference>
<dbReference type="KEGG" id="bml:BMA10229_A0691"/>
<dbReference type="InterPro" id="IPR036388">
    <property type="entry name" value="WH-like_DNA-bd_sf"/>
</dbReference>
<evidence type="ECO:0000256" key="1">
    <source>
        <dbReference type="ARBA" id="ARBA00023015"/>
    </source>
</evidence>
<dbReference type="InterPro" id="IPR036390">
    <property type="entry name" value="WH_DNA-bd_sf"/>
</dbReference>
<dbReference type="GO" id="GO:0006355">
    <property type="term" value="P:regulation of DNA-templated transcription"/>
    <property type="evidence" value="ECO:0007669"/>
    <property type="project" value="UniProtKB-ARBA"/>
</dbReference>
<accession>A2S417</accession>
<dbReference type="Pfam" id="PF13404">
    <property type="entry name" value="HTH_AsnC-type"/>
    <property type="match status" value="1"/>
</dbReference>
<dbReference type="SMART" id="SM00344">
    <property type="entry name" value="HTH_ASNC"/>
    <property type="match status" value="1"/>
</dbReference>
<dbReference type="GO" id="GO:0043565">
    <property type="term" value="F:sequence-specific DNA binding"/>
    <property type="evidence" value="ECO:0007669"/>
    <property type="project" value="InterPro"/>
</dbReference>
<evidence type="ECO:0000256" key="2">
    <source>
        <dbReference type="ARBA" id="ARBA00023125"/>
    </source>
</evidence>
<proteinExistence type="predicted"/>
<dbReference type="SUPFAM" id="SSF46785">
    <property type="entry name" value="Winged helix' DNA-binding domain"/>
    <property type="match status" value="1"/>
</dbReference>
<name>A2S417_BURM9</name>
<evidence type="ECO:0000256" key="3">
    <source>
        <dbReference type="ARBA" id="ARBA00023163"/>
    </source>
</evidence>
<dbReference type="InterPro" id="IPR011991">
    <property type="entry name" value="ArsR-like_HTH"/>
</dbReference>
<dbReference type="PANTHER" id="PTHR30154">
    <property type="entry name" value="LEUCINE-RESPONSIVE REGULATORY PROTEIN"/>
    <property type="match status" value="1"/>
</dbReference>
<dbReference type="InterPro" id="IPR019885">
    <property type="entry name" value="Tscrpt_reg_HTH_AsnC-type_CS"/>
</dbReference>
<dbReference type="SUPFAM" id="SSF54909">
    <property type="entry name" value="Dimeric alpha+beta barrel"/>
    <property type="match status" value="1"/>
</dbReference>
<keyword evidence="2" id="KW-0238">DNA-binding</keyword>
<dbReference type="AlphaFoldDB" id="A2S417"/>
<protein>
    <submittedName>
        <fullName evidence="5">Transcriptional regulator, AsnC family</fullName>
    </submittedName>
</protein>
<sequence>MARGDVARVRYVFIPVDLEKRIPYCSLMRTMNRIIFYSLRTGEMDAIDRKLLELLQEDATLPIAELAQRVNLSQTPCWKRIQRLKETGAIRAQVALCDPRRLGVGTTVFVAVRTNQHTEEWAARFTQVVRDMPEVVEVYRMSGETDYLLRVVVADIDDYDRIYKKLIRSVPLFDVSSSFAMEQIKYSTALPVRDGGAG</sequence>
<reference evidence="5 6" key="1">
    <citation type="submission" date="2007-01" db="EMBL/GenBank/DDBJ databases">
        <authorList>
            <person name="DeShazer D."/>
            <person name="Woods D.E."/>
            <person name="Nierman W.C."/>
        </authorList>
    </citation>
    <scope>NUCLEOTIDE SEQUENCE [LARGE SCALE GENOMIC DNA]</scope>
    <source>
        <strain evidence="5 6">NCTC 10229</strain>
    </source>
</reference>
<organism evidence="5 6">
    <name type="scientific">Burkholderia mallei (strain NCTC 10229)</name>
    <dbReference type="NCBI Taxonomy" id="412022"/>
    <lineage>
        <taxon>Bacteria</taxon>
        <taxon>Pseudomonadati</taxon>
        <taxon>Pseudomonadota</taxon>
        <taxon>Betaproteobacteria</taxon>
        <taxon>Burkholderiales</taxon>
        <taxon>Burkholderiaceae</taxon>
        <taxon>Burkholderia</taxon>
        <taxon>pseudomallei group</taxon>
    </lineage>
</organism>
<dbReference type="PANTHER" id="PTHR30154:SF17">
    <property type="entry name" value="DNA-BINDING TRANSCRIPTIONAL ACTIVATOR DECR"/>
    <property type="match status" value="1"/>
</dbReference>
<dbReference type="Proteomes" id="UP000002283">
    <property type="component" value="Chromosome I"/>
</dbReference>
<evidence type="ECO:0000313" key="6">
    <source>
        <dbReference type="Proteomes" id="UP000002283"/>
    </source>
</evidence>
<keyword evidence="3" id="KW-0804">Transcription</keyword>
<dbReference type="PROSITE" id="PS50956">
    <property type="entry name" value="HTH_ASNC_2"/>
    <property type="match status" value="1"/>
</dbReference>
<evidence type="ECO:0000313" key="5">
    <source>
        <dbReference type="EMBL" id="ABN01303.2"/>
    </source>
</evidence>
<dbReference type="PRINTS" id="PR00033">
    <property type="entry name" value="HTHASNC"/>
</dbReference>
<dbReference type="InterPro" id="IPR011008">
    <property type="entry name" value="Dimeric_a/b-barrel"/>
</dbReference>
<dbReference type="EMBL" id="CP000546">
    <property type="protein sequence ID" value="ABN01303.2"/>
    <property type="molecule type" value="Genomic_DNA"/>
</dbReference>
<feature type="domain" description="HTH asnC-type" evidence="4">
    <location>
        <begin position="44"/>
        <end position="105"/>
    </location>
</feature>
<dbReference type="Gene3D" id="3.30.70.920">
    <property type="match status" value="1"/>
</dbReference>
<dbReference type="GO" id="GO:0043200">
    <property type="term" value="P:response to amino acid"/>
    <property type="evidence" value="ECO:0007669"/>
    <property type="project" value="TreeGrafter"/>
</dbReference>
<keyword evidence="1" id="KW-0805">Transcription regulation</keyword>
<dbReference type="Gene3D" id="1.10.10.10">
    <property type="entry name" value="Winged helix-like DNA-binding domain superfamily/Winged helix DNA-binding domain"/>
    <property type="match status" value="1"/>
</dbReference>
<dbReference type="InterPro" id="IPR019888">
    <property type="entry name" value="Tscrpt_reg_AsnC-like"/>
</dbReference>